<dbReference type="InterPro" id="IPR001680">
    <property type="entry name" value="WD40_rpt"/>
</dbReference>
<feature type="region of interest" description="Disordered" evidence="7">
    <location>
        <begin position="1"/>
        <end position="20"/>
    </location>
</feature>
<comment type="subcellular location">
    <subcellularLocation>
        <location evidence="1">Nucleus</location>
    </subcellularLocation>
</comment>
<dbReference type="InterPro" id="IPR015943">
    <property type="entry name" value="WD40/YVTN_repeat-like_dom_sf"/>
</dbReference>
<dbReference type="InterPro" id="IPR019775">
    <property type="entry name" value="WD40_repeat_CS"/>
</dbReference>
<evidence type="ECO:0000256" key="2">
    <source>
        <dbReference type="ARBA" id="ARBA00022574"/>
    </source>
</evidence>
<evidence type="ECO:0000256" key="6">
    <source>
        <dbReference type="PROSITE-ProRule" id="PRU00221"/>
    </source>
</evidence>
<feature type="repeat" description="WD" evidence="6">
    <location>
        <begin position="280"/>
        <end position="315"/>
    </location>
</feature>
<dbReference type="InterPro" id="IPR022052">
    <property type="entry name" value="Histone-bd_RBBP4-like_N"/>
</dbReference>
<dbReference type="Pfam" id="PF00400">
    <property type="entry name" value="WD40"/>
    <property type="match status" value="3"/>
</dbReference>
<dbReference type="InterPro" id="IPR036322">
    <property type="entry name" value="WD40_repeat_dom_sf"/>
</dbReference>
<keyword evidence="2 6" id="KW-0853">WD repeat</keyword>
<dbReference type="GeneID" id="54304314"/>
<dbReference type="Gene3D" id="2.130.10.10">
    <property type="entry name" value="YVTN repeat-like/Quinoprotein amine dehydrogenase"/>
    <property type="match status" value="1"/>
</dbReference>
<evidence type="ECO:0000256" key="3">
    <source>
        <dbReference type="ARBA" id="ARBA00022737"/>
    </source>
</evidence>
<dbReference type="PANTHER" id="PTHR22850">
    <property type="entry name" value="WD40 REPEAT FAMILY"/>
    <property type="match status" value="1"/>
</dbReference>
<evidence type="ECO:0000313" key="10">
    <source>
        <dbReference type="Proteomes" id="UP000799438"/>
    </source>
</evidence>
<keyword evidence="3" id="KW-0677">Repeat</keyword>
<evidence type="ECO:0000256" key="1">
    <source>
        <dbReference type="ARBA" id="ARBA00004123"/>
    </source>
</evidence>
<dbReference type="AlphaFoldDB" id="A0A6A6B9L9"/>
<keyword evidence="10" id="KW-1185">Reference proteome</keyword>
<dbReference type="Proteomes" id="UP000799438">
    <property type="component" value="Unassembled WGS sequence"/>
</dbReference>
<feature type="repeat" description="WD" evidence="6">
    <location>
        <begin position="183"/>
        <end position="225"/>
    </location>
</feature>
<evidence type="ECO:0000259" key="8">
    <source>
        <dbReference type="Pfam" id="PF12265"/>
    </source>
</evidence>
<accession>A0A6A6B9L9</accession>
<dbReference type="PROSITE" id="PS00678">
    <property type="entry name" value="WD_REPEATS_1"/>
    <property type="match status" value="2"/>
</dbReference>
<dbReference type="PRINTS" id="PR00320">
    <property type="entry name" value="GPROTEINBRPT"/>
</dbReference>
<protein>
    <recommendedName>
        <fullName evidence="8">Histone-binding protein RBBP4-like N-terminal domain-containing protein</fullName>
    </recommendedName>
</protein>
<reference evidence="9" key="1">
    <citation type="journal article" date="2020" name="Stud. Mycol.">
        <title>101 Dothideomycetes genomes: a test case for predicting lifestyles and emergence of pathogens.</title>
        <authorList>
            <person name="Haridas S."/>
            <person name="Albert R."/>
            <person name="Binder M."/>
            <person name="Bloem J."/>
            <person name="Labutti K."/>
            <person name="Salamov A."/>
            <person name="Andreopoulos B."/>
            <person name="Baker S."/>
            <person name="Barry K."/>
            <person name="Bills G."/>
            <person name="Bluhm B."/>
            <person name="Cannon C."/>
            <person name="Castanera R."/>
            <person name="Culley D."/>
            <person name="Daum C."/>
            <person name="Ezra D."/>
            <person name="Gonzalez J."/>
            <person name="Henrissat B."/>
            <person name="Kuo A."/>
            <person name="Liang C."/>
            <person name="Lipzen A."/>
            <person name="Lutzoni F."/>
            <person name="Magnuson J."/>
            <person name="Mondo S."/>
            <person name="Nolan M."/>
            <person name="Ohm R."/>
            <person name="Pangilinan J."/>
            <person name="Park H.-J."/>
            <person name="Ramirez L."/>
            <person name="Alfaro M."/>
            <person name="Sun H."/>
            <person name="Tritt A."/>
            <person name="Yoshinaga Y."/>
            <person name="Zwiers L.-H."/>
            <person name="Turgeon B."/>
            <person name="Goodwin S."/>
            <person name="Spatafora J."/>
            <person name="Crous P."/>
            <person name="Grigoriev I."/>
        </authorList>
    </citation>
    <scope>NUCLEOTIDE SEQUENCE</scope>
    <source>
        <strain evidence="9">CBS 121167</strain>
    </source>
</reference>
<dbReference type="PROSITE" id="PS50082">
    <property type="entry name" value="WD_REPEATS_2"/>
    <property type="match status" value="3"/>
</dbReference>
<dbReference type="GO" id="GO:0006325">
    <property type="term" value="P:chromatin organization"/>
    <property type="evidence" value="ECO:0007669"/>
    <property type="project" value="UniProtKB-KW"/>
</dbReference>
<dbReference type="InterPro" id="IPR020472">
    <property type="entry name" value="WD40_PAC1"/>
</dbReference>
<feature type="domain" description="Histone-binding protein RBBP4-like N-terminal" evidence="8">
    <location>
        <begin position="27"/>
        <end position="96"/>
    </location>
</feature>
<dbReference type="GO" id="GO:0005634">
    <property type="term" value="C:nucleus"/>
    <property type="evidence" value="ECO:0007669"/>
    <property type="project" value="UniProtKB-SubCell"/>
</dbReference>
<sequence>MDETMSDAVDPRREAEEEQVEQKITNEEYKIWKKNSVWLYDVLYSRALEWPTLTTQWLPDKREVPGTDLVQHRVLFGTHTSDQAQNYLQIASIEIPALKSPDPAEYDEQRGEIGGHGAAKKPFMFNVIQKINHPGEINKARYMPQNENMIATMCTDGRVLVFDRTKHTSQPDPNGTIKPDMELKGHSEEGFGLSWSPHYEGQLATGSEDKTVRIWDTKAGYSKANPTITASRIYRHHNSTVNDVQHHPIHPSWIGTVSDDLTLQILDTRQETNKKALFQQEAHTDAVNCLAFHPAWESIVVTGSADKSIAMWDLRCLDKKIHSFEGHQQAVLNLEWHPTDHSILASSSYDRRILMWDCSRIGEEQTEEEAEDGPPELLFMHGGFTNSICDFSWNKTDPWVMLAAAEDNQLQVFRPARSIVQAPKKKVLNREISE</sequence>
<gene>
    <name evidence="9" type="ORF">K452DRAFT_53536</name>
</gene>
<dbReference type="RefSeq" id="XP_033395971.1">
    <property type="nucleotide sequence ID" value="XM_033546807.1"/>
</dbReference>
<dbReference type="PROSITE" id="PS50294">
    <property type="entry name" value="WD_REPEATS_REGION"/>
    <property type="match status" value="3"/>
</dbReference>
<evidence type="ECO:0000256" key="4">
    <source>
        <dbReference type="ARBA" id="ARBA00022853"/>
    </source>
</evidence>
<dbReference type="OrthoDB" id="427795at2759"/>
<proteinExistence type="predicted"/>
<dbReference type="SUPFAM" id="SSF50978">
    <property type="entry name" value="WD40 repeat-like"/>
    <property type="match status" value="1"/>
</dbReference>
<dbReference type="SMART" id="SM00320">
    <property type="entry name" value="WD40"/>
    <property type="match status" value="6"/>
</dbReference>
<dbReference type="Pfam" id="PF12265">
    <property type="entry name" value="CAF1C_H4-bd"/>
    <property type="match status" value="1"/>
</dbReference>
<evidence type="ECO:0000256" key="7">
    <source>
        <dbReference type="SAM" id="MobiDB-lite"/>
    </source>
</evidence>
<name>A0A6A6B9L9_9PEZI</name>
<keyword evidence="5" id="KW-0539">Nucleus</keyword>
<dbReference type="InterPro" id="IPR050459">
    <property type="entry name" value="WD_repeat_RBAP46/RBAP48/MSI1"/>
</dbReference>
<organism evidence="9 10">
    <name type="scientific">Aplosporella prunicola CBS 121167</name>
    <dbReference type="NCBI Taxonomy" id="1176127"/>
    <lineage>
        <taxon>Eukaryota</taxon>
        <taxon>Fungi</taxon>
        <taxon>Dikarya</taxon>
        <taxon>Ascomycota</taxon>
        <taxon>Pezizomycotina</taxon>
        <taxon>Dothideomycetes</taxon>
        <taxon>Dothideomycetes incertae sedis</taxon>
        <taxon>Botryosphaeriales</taxon>
        <taxon>Aplosporellaceae</taxon>
        <taxon>Aplosporella</taxon>
    </lineage>
</organism>
<evidence type="ECO:0000256" key="5">
    <source>
        <dbReference type="ARBA" id="ARBA00023242"/>
    </source>
</evidence>
<dbReference type="EMBL" id="ML995490">
    <property type="protein sequence ID" value="KAF2140258.1"/>
    <property type="molecule type" value="Genomic_DNA"/>
</dbReference>
<keyword evidence="4" id="KW-0156">Chromatin regulator</keyword>
<evidence type="ECO:0000313" key="9">
    <source>
        <dbReference type="EMBL" id="KAF2140258.1"/>
    </source>
</evidence>
<feature type="repeat" description="WD" evidence="6">
    <location>
        <begin position="324"/>
        <end position="357"/>
    </location>
</feature>
<feature type="compositionally biased region" description="Basic and acidic residues" evidence="7">
    <location>
        <begin position="9"/>
        <end position="20"/>
    </location>
</feature>